<evidence type="ECO:0000313" key="2">
    <source>
        <dbReference type="EMBL" id="EEQ92863.1"/>
    </source>
</evidence>
<dbReference type="EMBL" id="ACQA01000003">
    <property type="protein sequence ID" value="EEQ92863.1"/>
    <property type="molecule type" value="Genomic_DNA"/>
</dbReference>
<evidence type="ECO:0000313" key="3">
    <source>
        <dbReference type="Proteomes" id="UP000004386"/>
    </source>
</evidence>
<protein>
    <recommendedName>
        <fullName evidence="1">SCP2 domain-containing protein</fullName>
    </recommendedName>
</protein>
<comment type="caution">
    <text evidence="2">The sequence shown here is derived from an EMBL/GenBank/DDBJ whole genome shotgun (WGS) entry which is preliminary data.</text>
</comment>
<dbReference type="Proteomes" id="UP000004386">
    <property type="component" value="Unassembled WGS sequence"/>
</dbReference>
<gene>
    <name evidence="2" type="ORF">OINT_4000115</name>
</gene>
<dbReference type="AlphaFoldDB" id="C4WRA9"/>
<reference evidence="2 3" key="1">
    <citation type="submission" date="2009-05" db="EMBL/GenBank/DDBJ databases">
        <authorList>
            <person name="Setubal J.C."/>
            <person name="Boyle S."/>
            <person name="Crasta O.R."/>
            <person name="Gillespie J.J."/>
            <person name="Kenyon R.W."/>
            <person name="Lu J."/>
            <person name="Mane S."/>
            <person name="Nagrani S."/>
            <person name="Shallom J.M."/>
            <person name="Shallom S."/>
            <person name="Shukla M."/>
            <person name="Snyder E.E."/>
            <person name="Sobral B.W."/>
            <person name="Wattam A.R."/>
            <person name="Will R."/>
            <person name="Williams K."/>
            <person name="Yoo H."/>
            <person name="Munk C."/>
            <person name="Tapia R."/>
            <person name="Green L."/>
            <person name="Rogers Y."/>
            <person name="Detter J.C."/>
            <person name="Bruce D."/>
            <person name="Brettin T.S."/>
            <person name="Tsolis R."/>
        </authorList>
    </citation>
    <scope>NUCLEOTIDE SEQUENCE [LARGE SCALE GENOMIC DNA]</scope>
    <source>
        <strain evidence="2 3">LMG 3301</strain>
    </source>
</reference>
<dbReference type="SUPFAM" id="SSF55718">
    <property type="entry name" value="SCP-like"/>
    <property type="match status" value="1"/>
</dbReference>
<dbReference type="InterPro" id="IPR036527">
    <property type="entry name" value="SCP2_sterol-bd_dom_sf"/>
</dbReference>
<sequence>MNRLILVSPCKAHRSWMMMKIPSAVAAPARLVPPFLIAPFVSRIFFHVMRAHPGLFERLGDYATKRFRFHPSDIPFAFVIEPDKPRITIMREDEATSVDAGIEGPLVMLLALLEGKLDGDALFFSRDITVTGDMEAMLALRNALDDCNIDLPSDLGTGAGPFAPMVRGIANFVRSKALGKETDGWN</sequence>
<feature type="domain" description="SCP2" evidence="1">
    <location>
        <begin position="57"/>
        <end position="145"/>
    </location>
</feature>
<dbReference type="InterPro" id="IPR003033">
    <property type="entry name" value="SCP2_sterol-bd_dom"/>
</dbReference>
<accession>C4WRA9</accession>
<organism evidence="2 3">
    <name type="scientific">Brucella intermedia LMG 3301</name>
    <dbReference type="NCBI Taxonomy" id="641118"/>
    <lineage>
        <taxon>Bacteria</taxon>
        <taxon>Pseudomonadati</taxon>
        <taxon>Pseudomonadota</taxon>
        <taxon>Alphaproteobacteria</taxon>
        <taxon>Hyphomicrobiales</taxon>
        <taxon>Brucellaceae</taxon>
        <taxon>Brucella/Ochrobactrum group</taxon>
        <taxon>Brucella</taxon>
    </lineage>
</organism>
<proteinExistence type="predicted"/>
<evidence type="ECO:0000259" key="1">
    <source>
        <dbReference type="Pfam" id="PF02036"/>
    </source>
</evidence>
<dbReference type="Gene3D" id="3.30.1050.10">
    <property type="entry name" value="SCP2 sterol-binding domain"/>
    <property type="match status" value="1"/>
</dbReference>
<dbReference type="Pfam" id="PF02036">
    <property type="entry name" value="SCP2"/>
    <property type="match status" value="1"/>
</dbReference>
<name>C4WRA9_9HYPH</name>
<dbReference type="HOGENOM" id="CLU_108882_1_0_5"/>